<dbReference type="eggNOG" id="ENOG502SKSN">
    <property type="taxonomic scope" value="Eukaryota"/>
</dbReference>
<feature type="compositionally biased region" description="Basic residues" evidence="1">
    <location>
        <begin position="1025"/>
        <end position="1037"/>
    </location>
</feature>
<evidence type="ECO:0000313" key="3">
    <source>
        <dbReference type="Proteomes" id="UP000019484"/>
    </source>
</evidence>
<feature type="region of interest" description="Disordered" evidence="1">
    <location>
        <begin position="1025"/>
        <end position="1073"/>
    </location>
</feature>
<reference evidence="2 3" key="1">
    <citation type="submission" date="2013-03" db="EMBL/GenBank/DDBJ databases">
        <title>The Genome Sequence of Capronia coronata CBS 617.96.</title>
        <authorList>
            <consortium name="The Broad Institute Genomics Platform"/>
            <person name="Cuomo C."/>
            <person name="de Hoog S."/>
            <person name="Gorbushina A."/>
            <person name="Walker B."/>
            <person name="Young S.K."/>
            <person name="Zeng Q."/>
            <person name="Gargeya S."/>
            <person name="Fitzgerald M."/>
            <person name="Haas B."/>
            <person name="Abouelleil A."/>
            <person name="Allen A.W."/>
            <person name="Alvarado L."/>
            <person name="Arachchi H.M."/>
            <person name="Berlin A.M."/>
            <person name="Chapman S.B."/>
            <person name="Gainer-Dewar J."/>
            <person name="Goldberg J."/>
            <person name="Griggs A."/>
            <person name="Gujja S."/>
            <person name="Hansen M."/>
            <person name="Howarth C."/>
            <person name="Imamovic A."/>
            <person name="Ireland A."/>
            <person name="Larimer J."/>
            <person name="McCowan C."/>
            <person name="Murphy C."/>
            <person name="Pearson M."/>
            <person name="Poon T.W."/>
            <person name="Priest M."/>
            <person name="Roberts A."/>
            <person name="Saif S."/>
            <person name="Shea T."/>
            <person name="Sisk P."/>
            <person name="Sykes S."/>
            <person name="Wortman J."/>
            <person name="Nusbaum C."/>
            <person name="Birren B."/>
        </authorList>
    </citation>
    <scope>NUCLEOTIDE SEQUENCE [LARGE SCALE GENOMIC DNA]</scope>
    <source>
        <strain evidence="2 3">CBS 617.96</strain>
    </source>
</reference>
<keyword evidence="3" id="KW-1185">Reference proteome</keyword>
<feature type="compositionally biased region" description="Acidic residues" evidence="1">
    <location>
        <begin position="938"/>
        <end position="947"/>
    </location>
</feature>
<dbReference type="GeneID" id="19159628"/>
<dbReference type="RefSeq" id="XP_007723829.1">
    <property type="nucleotide sequence ID" value="XM_007725639.1"/>
</dbReference>
<comment type="caution">
    <text evidence="2">The sequence shown here is derived from an EMBL/GenBank/DDBJ whole genome shotgun (WGS) entry which is preliminary data.</text>
</comment>
<feature type="compositionally biased region" description="Polar residues" evidence="1">
    <location>
        <begin position="884"/>
        <end position="894"/>
    </location>
</feature>
<dbReference type="AlphaFoldDB" id="W9Y5L9"/>
<dbReference type="HOGENOM" id="CLU_281871_0_0_1"/>
<dbReference type="OrthoDB" id="5341924at2759"/>
<dbReference type="Proteomes" id="UP000019484">
    <property type="component" value="Unassembled WGS sequence"/>
</dbReference>
<feature type="compositionally biased region" description="Low complexity" evidence="1">
    <location>
        <begin position="51"/>
        <end position="66"/>
    </location>
</feature>
<organism evidence="2 3">
    <name type="scientific">Capronia coronata CBS 617.96</name>
    <dbReference type="NCBI Taxonomy" id="1182541"/>
    <lineage>
        <taxon>Eukaryota</taxon>
        <taxon>Fungi</taxon>
        <taxon>Dikarya</taxon>
        <taxon>Ascomycota</taxon>
        <taxon>Pezizomycotina</taxon>
        <taxon>Eurotiomycetes</taxon>
        <taxon>Chaetothyriomycetidae</taxon>
        <taxon>Chaetothyriales</taxon>
        <taxon>Herpotrichiellaceae</taxon>
        <taxon>Capronia</taxon>
    </lineage>
</organism>
<sequence>MRRCFEHTQLRRSFHCCHLAARFTPQLLRSRRTSPKTEHVVQDALPGLNTRSISSSARSPSQHISPTAWPDDSSRVLTNEVEPGVAQETGIDPSDAQHTGPGHWVSLLEQFLPKELRRAEKHESPITSQNGSDFSRLLEILTAAKSSAEVDLLGVMVLSQRRYKAAMHLVEVLLNPLSAVPSVPAEEHLPSNIIWPAESLSKRLRQPVELDHELHIDKRVALALMRASRSAVNETDRESVLENVWPFLAKLVIASTKCPPEEAKDLMSTVHQILARMHSLDLVPSAVYSYALPQGTTTVQRPPILNLLNSRILSSLSDAVWRAQQDDAIAQALKDGTSFREVSHHPPGGRFRLRVRELGPEVWLEFILWCCIENGLTSAGTRIINMLQEDSESRWSAVHWTAGHAMDNKTPPIDWDRVKRRHGGPVGQREAYSGDQPFVEMPHRTISAEVVLALIECLINSLDARLSSVSSSVEDVAGTIGQLVSFLEPHGLSPAYFDYLTVRFLQTEAVGTQGGPDTLRNWGLILAHLRSLETVKPQTRSRANFDYDAITERSELQAGVLHQALQVYIGLNLVTKAVDTFTDIQKLVDASKLETIGEFLSLTIRPRHGFFTSQPRGQVDFANSHGQLPIYKLAPFLKMVANAKLFGLGDWLLFSEDVDGPLIPFSAYRQPSIAIAVCRYAAAKEDPSLIQSILLVRRDSRRRLTVNLLRALVTFHITARDWDTTVYLLRELRSAEGGGYSPSIIAHLAAAILRLETEPPNAGRDSHLAQATGLLQDILEGHYNPSASDFRIAQKAGFKRQTGLLLRFLENVPDSEVPAISDRFRRLFPLSNEALLTTDTFNILLSAVVDTRGALEGRRMWDMFCKYQTSYDGNDGTTEHDQSLAESSSNTGRSASDRISWGGNAFAASPALSTGHTLSSAVVGRPSDAGMDARSEEIPFDEPDTGEEGSSTDPIVAPNMRTLQIIVRGALAEIQAGSGVSREVYEELDQLLQWARPLFKAFKLSDEDIELELRIPGSLPAAFARRSRHIKRQKRRQRVQEKNRPSVGSQFTNGALMPRPAVRRRQKQPTVSK</sequence>
<name>W9Y5L9_9EURO</name>
<dbReference type="STRING" id="1182541.W9Y5L9"/>
<gene>
    <name evidence="2" type="ORF">A1O1_04750</name>
</gene>
<evidence type="ECO:0000256" key="1">
    <source>
        <dbReference type="SAM" id="MobiDB-lite"/>
    </source>
</evidence>
<dbReference type="EMBL" id="AMWN01000004">
    <property type="protein sequence ID" value="EXJ87823.1"/>
    <property type="molecule type" value="Genomic_DNA"/>
</dbReference>
<evidence type="ECO:0000313" key="2">
    <source>
        <dbReference type="EMBL" id="EXJ87823.1"/>
    </source>
</evidence>
<protein>
    <submittedName>
        <fullName evidence="2">Uncharacterized protein</fullName>
    </submittedName>
</protein>
<feature type="region of interest" description="Disordered" evidence="1">
    <location>
        <begin position="30"/>
        <end position="75"/>
    </location>
</feature>
<accession>W9Y5L9</accession>
<proteinExistence type="predicted"/>
<feature type="region of interest" description="Disordered" evidence="1">
    <location>
        <begin position="875"/>
        <end position="896"/>
    </location>
</feature>
<feature type="region of interest" description="Disordered" evidence="1">
    <location>
        <begin position="917"/>
        <end position="955"/>
    </location>
</feature>